<evidence type="ECO:0000256" key="4">
    <source>
        <dbReference type="ARBA" id="ARBA00022528"/>
    </source>
</evidence>
<comment type="similarity">
    <text evidence="3">Belongs to the RETICULATA family.</text>
</comment>
<comment type="subcellular location">
    <subcellularLocation>
        <location evidence="1">Membrane</location>
        <topology evidence="1">Multi-pass membrane protein</topology>
    </subcellularLocation>
    <subcellularLocation>
        <location evidence="2">Plastid</location>
        <location evidence="2">Chloroplast</location>
    </subcellularLocation>
</comment>
<dbReference type="RefSeq" id="XP_005718166.1">
    <property type="nucleotide sequence ID" value="XM_005718109.1"/>
</dbReference>
<feature type="transmembrane region" description="Helical" evidence="11">
    <location>
        <begin position="312"/>
        <end position="334"/>
    </location>
</feature>
<feature type="compositionally biased region" description="Basic and acidic residues" evidence="10">
    <location>
        <begin position="111"/>
        <end position="120"/>
    </location>
</feature>
<name>R7QLC6_CHOCR</name>
<keyword evidence="5" id="KW-0934">Plastid</keyword>
<keyword evidence="8 11" id="KW-1133">Transmembrane helix</keyword>
<dbReference type="GO" id="GO:0009507">
    <property type="term" value="C:chloroplast"/>
    <property type="evidence" value="ECO:0007669"/>
    <property type="project" value="UniProtKB-SubCell"/>
</dbReference>
<dbReference type="PANTHER" id="PTHR31620:SF8">
    <property type="entry name" value="PROTEIN RETICULATA-RELATED 4, CHLOROPLASTIC-LIKE"/>
    <property type="match status" value="1"/>
</dbReference>
<dbReference type="OMA" id="CFFCVPT"/>
<dbReference type="OrthoDB" id="205639at2759"/>
<evidence type="ECO:0000256" key="6">
    <source>
        <dbReference type="ARBA" id="ARBA00022692"/>
    </source>
</evidence>
<feature type="region of interest" description="Disordered" evidence="10">
    <location>
        <begin position="1"/>
        <end position="25"/>
    </location>
</feature>
<dbReference type="InterPro" id="IPR021825">
    <property type="entry name" value="RETICULATA-related"/>
</dbReference>
<evidence type="ECO:0000256" key="2">
    <source>
        <dbReference type="ARBA" id="ARBA00004229"/>
    </source>
</evidence>
<evidence type="ECO:0000256" key="7">
    <source>
        <dbReference type="ARBA" id="ARBA00022946"/>
    </source>
</evidence>
<feature type="compositionally biased region" description="Polar residues" evidence="10">
    <location>
        <begin position="72"/>
        <end position="104"/>
    </location>
</feature>
<reference evidence="13" key="1">
    <citation type="journal article" date="2013" name="Proc. Natl. Acad. Sci. U.S.A.">
        <title>Genome structure and metabolic features in the red seaweed Chondrus crispus shed light on evolution of the Archaeplastida.</title>
        <authorList>
            <person name="Collen J."/>
            <person name="Porcel B."/>
            <person name="Carre W."/>
            <person name="Ball S.G."/>
            <person name="Chaparro C."/>
            <person name="Tonon T."/>
            <person name="Barbeyron T."/>
            <person name="Michel G."/>
            <person name="Noel B."/>
            <person name="Valentin K."/>
            <person name="Elias M."/>
            <person name="Artiguenave F."/>
            <person name="Arun A."/>
            <person name="Aury J.M."/>
            <person name="Barbosa-Neto J.F."/>
            <person name="Bothwell J.H."/>
            <person name="Bouget F.Y."/>
            <person name="Brillet L."/>
            <person name="Cabello-Hurtado F."/>
            <person name="Capella-Gutierrez S."/>
            <person name="Charrier B."/>
            <person name="Cladiere L."/>
            <person name="Cock J.M."/>
            <person name="Coelho S.M."/>
            <person name="Colleoni C."/>
            <person name="Czjzek M."/>
            <person name="Da Silva C."/>
            <person name="Delage L."/>
            <person name="Denoeud F."/>
            <person name="Deschamps P."/>
            <person name="Dittami S.M."/>
            <person name="Gabaldon T."/>
            <person name="Gachon C.M."/>
            <person name="Groisillier A."/>
            <person name="Herve C."/>
            <person name="Jabbari K."/>
            <person name="Katinka M."/>
            <person name="Kloareg B."/>
            <person name="Kowalczyk N."/>
            <person name="Labadie K."/>
            <person name="Leblanc C."/>
            <person name="Lopez P.J."/>
            <person name="McLachlan D.H."/>
            <person name="Meslet-Cladiere L."/>
            <person name="Moustafa A."/>
            <person name="Nehr Z."/>
            <person name="Nyvall Collen P."/>
            <person name="Panaud O."/>
            <person name="Partensky F."/>
            <person name="Poulain J."/>
            <person name="Rensing S.A."/>
            <person name="Rousvoal S."/>
            <person name="Samson G."/>
            <person name="Symeonidi A."/>
            <person name="Weissenbach J."/>
            <person name="Zambounis A."/>
            <person name="Wincker P."/>
            <person name="Boyen C."/>
        </authorList>
    </citation>
    <scope>NUCLEOTIDE SEQUENCE [LARGE SCALE GENOMIC DNA]</scope>
    <source>
        <strain evidence="13">cv. Stackhouse</strain>
    </source>
</reference>
<dbReference type="Proteomes" id="UP000012073">
    <property type="component" value="Unassembled WGS sequence"/>
</dbReference>
<evidence type="ECO:0000313" key="13">
    <source>
        <dbReference type="Proteomes" id="UP000012073"/>
    </source>
</evidence>
<sequence length="427" mass="46584">MGRRVLSVNDGPDNRKHTISTPHHPMKFFAPNTMQAFCGAPTPLPRSTRHHVLPPTSPRRLPVSLRLRNSSKRYNSDFTRSRSQPSKDASESNNSPSDPISQTPAPSPLHHHYDPNHETTLHSAGGNGAAPPYSGNGHWHGDGSGGDDRQDPVDPEVLAILTAAGRDISSLPVDVRTATASQLRRLMAVEKIPLLGWLASMWPALRNRLVANERLPIQLGVELSVGFMTKTLAEVQGRGKRFWKEFDFYLSDMALELVGDAMLVWLLSPTALFSASAKTAGLGAFLQGLPKHAGQIGAFSPFQRTSAFTFKAFQFGLVGFFSSMLGHGLTTLLVKQRRAAAARRGEAEEGGVQLAPVVPTSAVWGLFMLLSSNSRYQLVNAFEQHALDPLLGRNALALTAVTFAVRFWNCFVGGVQWLPFAQHFGIQ</sequence>
<gene>
    <name evidence="12" type="ORF">CHC_T00006107001</name>
</gene>
<evidence type="ECO:0000313" key="12">
    <source>
        <dbReference type="EMBL" id="CDF38281.1"/>
    </source>
</evidence>
<dbReference type="GO" id="GO:0016020">
    <property type="term" value="C:membrane"/>
    <property type="evidence" value="ECO:0007669"/>
    <property type="project" value="UniProtKB-SubCell"/>
</dbReference>
<keyword evidence="13" id="KW-1185">Reference proteome</keyword>
<feature type="compositionally biased region" description="Low complexity" evidence="10">
    <location>
        <begin position="58"/>
        <end position="68"/>
    </location>
</feature>
<feature type="region of interest" description="Disordered" evidence="10">
    <location>
        <begin position="39"/>
        <end position="153"/>
    </location>
</feature>
<evidence type="ECO:0000256" key="11">
    <source>
        <dbReference type="SAM" id="Phobius"/>
    </source>
</evidence>
<dbReference type="PhylomeDB" id="R7QLC6"/>
<dbReference type="AlphaFoldDB" id="R7QLC6"/>
<organism evidence="12 13">
    <name type="scientific">Chondrus crispus</name>
    <name type="common">Carrageen Irish moss</name>
    <name type="synonym">Polymorpha crispa</name>
    <dbReference type="NCBI Taxonomy" id="2769"/>
    <lineage>
        <taxon>Eukaryota</taxon>
        <taxon>Rhodophyta</taxon>
        <taxon>Florideophyceae</taxon>
        <taxon>Rhodymeniophycidae</taxon>
        <taxon>Gigartinales</taxon>
        <taxon>Gigartinaceae</taxon>
        <taxon>Chondrus</taxon>
    </lineage>
</organism>
<dbReference type="EMBL" id="HG001914">
    <property type="protein sequence ID" value="CDF38281.1"/>
    <property type="molecule type" value="Genomic_DNA"/>
</dbReference>
<dbReference type="KEGG" id="ccp:CHC_T00006107001"/>
<evidence type="ECO:0000256" key="3">
    <source>
        <dbReference type="ARBA" id="ARBA00010793"/>
    </source>
</evidence>
<evidence type="ECO:0000256" key="1">
    <source>
        <dbReference type="ARBA" id="ARBA00004141"/>
    </source>
</evidence>
<evidence type="ECO:0000256" key="5">
    <source>
        <dbReference type="ARBA" id="ARBA00022640"/>
    </source>
</evidence>
<keyword evidence="7" id="KW-0809">Transit peptide</keyword>
<evidence type="ECO:0000256" key="10">
    <source>
        <dbReference type="SAM" id="MobiDB-lite"/>
    </source>
</evidence>
<dbReference type="GeneID" id="17325906"/>
<keyword evidence="4" id="KW-0150">Chloroplast</keyword>
<proteinExistence type="inferred from homology"/>
<accession>R7QLC6</accession>
<keyword evidence="6 11" id="KW-0812">Transmembrane</keyword>
<dbReference type="Pfam" id="PF11891">
    <property type="entry name" value="RETICULATA-like"/>
    <property type="match status" value="1"/>
</dbReference>
<dbReference type="PANTHER" id="PTHR31620">
    <property type="entry name" value="PROTEIN RETICULATA-RELATED 2, CHLOROPLASTIC-RELATED"/>
    <property type="match status" value="1"/>
</dbReference>
<dbReference type="STRING" id="2769.R7QLC6"/>
<keyword evidence="9 11" id="KW-0472">Membrane</keyword>
<dbReference type="Gramene" id="CDF38281">
    <property type="protein sequence ID" value="CDF38281"/>
    <property type="gene ID" value="CHC_T00006107001"/>
</dbReference>
<protein>
    <submittedName>
        <fullName evidence="12">Uncharacterized protein</fullName>
    </submittedName>
</protein>
<evidence type="ECO:0000256" key="9">
    <source>
        <dbReference type="ARBA" id="ARBA00023136"/>
    </source>
</evidence>
<evidence type="ECO:0000256" key="8">
    <source>
        <dbReference type="ARBA" id="ARBA00022989"/>
    </source>
</evidence>